<dbReference type="Proteomes" id="UP000078316">
    <property type="component" value="Unassembled WGS sequence"/>
</dbReference>
<proteinExistence type="predicted"/>
<organism evidence="1 2">
    <name type="scientific">Methylobacterium platani</name>
    <dbReference type="NCBI Taxonomy" id="427683"/>
    <lineage>
        <taxon>Bacteria</taxon>
        <taxon>Pseudomonadati</taxon>
        <taxon>Pseudomonadota</taxon>
        <taxon>Alphaproteobacteria</taxon>
        <taxon>Hyphomicrobiales</taxon>
        <taxon>Methylobacteriaceae</taxon>
        <taxon>Methylobacterium</taxon>
    </lineage>
</organism>
<reference evidence="1 2" key="1">
    <citation type="submission" date="2016-04" db="EMBL/GenBank/DDBJ databases">
        <authorList>
            <person name="Evans L.H."/>
            <person name="Alamgir A."/>
            <person name="Owens N."/>
            <person name="Weber N.D."/>
            <person name="Virtaneva K."/>
            <person name="Barbian K."/>
            <person name="Babar A."/>
            <person name="Rosenke K."/>
        </authorList>
    </citation>
    <scope>NUCLEOTIDE SEQUENCE [LARGE SCALE GENOMIC DNA]</scope>
    <source>
        <strain evidence="1 2">PMB02</strain>
    </source>
</reference>
<gene>
    <name evidence="1" type="ORF">A5481_12170</name>
</gene>
<evidence type="ECO:0000313" key="2">
    <source>
        <dbReference type="Proteomes" id="UP000078316"/>
    </source>
</evidence>
<dbReference type="RefSeq" id="WP_048434672.1">
    <property type="nucleotide sequence ID" value="NZ_LWHQ01000021.1"/>
</dbReference>
<accession>A0A179SDB4</accession>
<evidence type="ECO:0000313" key="1">
    <source>
        <dbReference type="EMBL" id="OAS24844.1"/>
    </source>
</evidence>
<dbReference type="STRING" id="427683.A5481_12170"/>
<sequence>MLAYLAVAIAAVAAWEVGRLLFRAARPIPKPAAPVAPPAPPPAEVADARAEAAALLAPGDPGDGWTVFRYACHDDEEGVDGLSPARRAWLYDLTLEEVALLRRCMPDGIGRHMDRRTTIRGVRHVQPLQPVLTLRDLVELASGGGGRGGSGKRRKSGGLSSCWVWPGRSGSPAKTLARPRRRLGDQLSLFQKILL</sequence>
<comment type="caution">
    <text evidence="1">The sequence shown here is derived from an EMBL/GenBank/DDBJ whole genome shotgun (WGS) entry which is preliminary data.</text>
</comment>
<name>A0A179SDB4_9HYPH</name>
<dbReference type="AlphaFoldDB" id="A0A179SDB4"/>
<protein>
    <submittedName>
        <fullName evidence="1">Uncharacterized protein</fullName>
    </submittedName>
</protein>
<dbReference type="EMBL" id="LWHQ01000021">
    <property type="protein sequence ID" value="OAS24844.1"/>
    <property type="molecule type" value="Genomic_DNA"/>
</dbReference>